<organism evidence="1 2">
    <name type="scientific">Pseudomonas syringae pv. actinidiae ICMP 19096</name>
    <dbReference type="NCBI Taxonomy" id="1194405"/>
    <lineage>
        <taxon>Bacteria</taxon>
        <taxon>Pseudomonadati</taxon>
        <taxon>Pseudomonadota</taxon>
        <taxon>Gammaproteobacteria</taxon>
        <taxon>Pseudomonadales</taxon>
        <taxon>Pseudomonadaceae</taxon>
        <taxon>Pseudomonas</taxon>
        <taxon>Pseudomonas syringae</taxon>
    </lineage>
</organism>
<dbReference type="AlphaFoldDB" id="A0A656JPM7"/>
<evidence type="ECO:0000313" key="1">
    <source>
        <dbReference type="EMBL" id="EPN43906.1"/>
    </source>
</evidence>
<dbReference type="Proteomes" id="UP000018849">
    <property type="component" value="Unassembled WGS sequence"/>
</dbReference>
<feature type="non-terminal residue" evidence="1">
    <location>
        <position position="68"/>
    </location>
</feature>
<reference evidence="1 2" key="1">
    <citation type="journal article" date="2013" name="PLoS Pathog.">
        <title>Genomic analysis of the Kiwifruit pathogen Pseudomonas syringae pv. actinidiae provides insight into the origins of an emergent plant disease.</title>
        <authorList>
            <person name="McCann H.C."/>
            <person name="Rikkerink E.H."/>
            <person name="Bertels F."/>
            <person name="Fiers M."/>
            <person name="Lu A."/>
            <person name="Rees-George J."/>
            <person name="Andersen M.T."/>
            <person name="Gleave A.P."/>
            <person name="Haubold B."/>
            <person name="Wohlers M.W."/>
            <person name="Guttman D.S."/>
            <person name="Wang P.W."/>
            <person name="Straub C."/>
            <person name="Vanneste J.L."/>
            <person name="Rainey P.B."/>
            <person name="Templeton M.D."/>
        </authorList>
    </citation>
    <scope>NUCLEOTIDE SEQUENCE [LARGE SCALE GENOMIC DNA]</scope>
    <source>
        <strain evidence="1 2">ICMP 19096</strain>
    </source>
</reference>
<accession>A0A656JPM7</accession>
<proteinExistence type="predicted"/>
<sequence>AFGTSDTTEVTGFKAASQPFARTSEASSGPLAFRAEAWFSVVIKTCHQNECDCLRLRHCPSDSASRTG</sequence>
<gene>
    <name evidence="1" type="ORF">A245_34268</name>
</gene>
<protein>
    <submittedName>
        <fullName evidence="1">Uncharacterized protein</fullName>
    </submittedName>
</protein>
<feature type="non-terminal residue" evidence="1">
    <location>
        <position position="1"/>
    </location>
</feature>
<dbReference type="EMBL" id="AOKF01002942">
    <property type="protein sequence ID" value="EPN43906.1"/>
    <property type="molecule type" value="Genomic_DNA"/>
</dbReference>
<comment type="caution">
    <text evidence="1">The sequence shown here is derived from an EMBL/GenBank/DDBJ whole genome shotgun (WGS) entry which is preliminary data.</text>
</comment>
<evidence type="ECO:0000313" key="2">
    <source>
        <dbReference type="Proteomes" id="UP000018849"/>
    </source>
</evidence>
<name>A0A656JPM7_PSESF</name>